<comment type="caution">
    <text evidence="2">The sequence shown here is derived from an EMBL/GenBank/DDBJ whole genome shotgun (WGS) entry which is preliminary data.</text>
</comment>
<dbReference type="RefSeq" id="WP_220197356.1">
    <property type="nucleotide sequence ID" value="NZ_BNJF01000003.1"/>
</dbReference>
<evidence type="ECO:0000256" key="1">
    <source>
        <dbReference type="SAM" id="MobiDB-lite"/>
    </source>
</evidence>
<gene>
    <name evidence="2" type="ORF">KSX_63090</name>
</gene>
<dbReference type="Proteomes" id="UP000612362">
    <property type="component" value="Unassembled WGS sequence"/>
</dbReference>
<feature type="region of interest" description="Disordered" evidence="1">
    <location>
        <begin position="46"/>
        <end position="101"/>
    </location>
</feature>
<dbReference type="AlphaFoldDB" id="A0A8J3MVP4"/>
<feature type="compositionally biased region" description="Low complexity" evidence="1">
    <location>
        <begin position="60"/>
        <end position="89"/>
    </location>
</feature>
<proteinExistence type="predicted"/>
<reference evidence="2" key="1">
    <citation type="submission" date="2020-10" db="EMBL/GenBank/DDBJ databases">
        <title>Taxonomic study of unclassified bacteria belonging to the class Ktedonobacteria.</title>
        <authorList>
            <person name="Yabe S."/>
            <person name="Wang C.M."/>
            <person name="Zheng Y."/>
            <person name="Sakai Y."/>
            <person name="Cavaletti L."/>
            <person name="Monciardini P."/>
            <person name="Donadio S."/>
        </authorList>
    </citation>
    <scope>NUCLEOTIDE SEQUENCE</scope>
    <source>
        <strain evidence="2">SOSP1-1</strain>
    </source>
</reference>
<sequence length="217" mass="22922">MPPFTREGDPRRRRKRLLILLAALLLLFAIVGGILLDISIKANTGQRAVATRAPEETETKWSGTTTTGHKLTPGATVTVPALAPATSTPGVTPTPTKSEEPVPFQVQSVEITFDPPEATGSCLSIVTVTYIATIMVAPNGPGGIVDFDYSSNNGQSYEHAELTFAPGETSQTFTFSRQLTLSIQLGSLALDVKHTGIVTTTSPNTITQQATPKVGCS</sequence>
<dbReference type="EMBL" id="BNJF01000003">
    <property type="protein sequence ID" value="GHO48146.1"/>
    <property type="molecule type" value="Genomic_DNA"/>
</dbReference>
<organism evidence="2 3">
    <name type="scientific">Ktedonospora formicarum</name>
    <dbReference type="NCBI Taxonomy" id="2778364"/>
    <lineage>
        <taxon>Bacteria</taxon>
        <taxon>Bacillati</taxon>
        <taxon>Chloroflexota</taxon>
        <taxon>Ktedonobacteria</taxon>
        <taxon>Ktedonobacterales</taxon>
        <taxon>Ktedonobacteraceae</taxon>
        <taxon>Ktedonospora</taxon>
    </lineage>
</organism>
<evidence type="ECO:0000313" key="2">
    <source>
        <dbReference type="EMBL" id="GHO48146.1"/>
    </source>
</evidence>
<name>A0A8J3MVP4_9CHLR</name>
<protein>
    <submittedName>
        <fullName evidence="2">Uncharacterized protein</fullName>
    </submittedName>
</protein>
<keyword evidence="3" id="KW-1185">Reference proteome</keyword>
<accession>A0A8J3MVP4</accession>
<evidence type="ECO:0000313" key="3">
    <source>
        <dbReference type="Proteomes" id="UP000612362"/>
    </source>
</evidence>